<dbReference type="Gene3D" id="1.10.10.10">
    <property type="entry name" value="Winged helix-like DNA-binding domain superfamily/Winged helix DNA-binding domain"/>
    <property type="match status" value="1"/>
</dbReference>
<dbReference type="SUPFAM" id="SSF46785">
    <property type="entry name" value="Winged helix' DNA-binding domain"/>
    <property type="match status" value="1"/>
</dbReference>
<protein>
    <submittedName>
        <fullName evidence="1">Winged helix-turn-helix domain-containing protein</fullName>
    </submittedName>
</protein>
<accession>A0ABW5UN51</accession>
<gene>
    <name evidence="1" type="ORF">ACFSW6_13265</name>
</gene>
<sequence>MRVMAGDAIAIGPGKIALLEAIGRHGSIAAAAKCLGMSYRRAWLLVDGVNQALNAPAVATAMGGAGGGGATLTDTGRAVIALYRRIEHRAAKACQGDIDQLLAMVQRP</sequence>
<comment type="caution">
    <text evidence="1">The sequence shown here is derived from an EMBL/GenBank/DDBJ whole genome shotgun (WGS) entry which is preliminary data.</text>
</comment>
<evidence type="ECO:0000313" key="2">
    <source>
        <dbReference type="Proteomes" id="UP001597463"/>
    </source>
</evidence>
<organism evidence="1 2">
    <name type="scientific">Comamonas terrae</name>
    <dbReference type="NCBI Taxonomy" id="673548"/>
    <lineage>
        <taxon>Bacteria</taxon>
        <taxon>Pseudomonadati</taxon>
        <taxon>Pseudomonadota</taxon>
        <taxon>Betaproteobacteria</taxon>
        <taxon>Burkholderiales</taxon>
        <taxon>Comamonadaceae</taxon>
        <taxon>Comamonas</taxon>
    </lineage>
</organism>
<dbReference type="PANTHER" id="PTHR30432:SF1">
    <property type="entry name" value="DNA-BINDING TRANSCRIPTIONAL DUAL REGULATOR MODE"/>
    <property type="match status" value="1"/>
</dbReference>
<dbReference type="RefSeq" id="WP_066483781.1">
    <property type="nucleotide sequence ID" value="NZ_BCNT01000026.1"/>
</dbReference>
<dbReference type="EMBL" id="JBHUMV010000006">
    <property type="protein sequence ID" value="MFD2755063.1"/>
    <property type="molecule type" value="Genomic_DNA"/>
</dbReference>
<dbReference type="InterPro" id="IPR036388">
    <property type="entry name" value="WH-like_DNA-bd_sf"/>
</dbReference>
<keyword evidence="2" id="KW-1185">Reference proteome</keyword>
<proteinExistence type="predicted"/>
<dbReference type="InterPro" id="IPR051815">
    <property type="entry name" value="Molybdate_resp_trans_reg"/>
</dbReference>
<dbReference type="InterPro" id="IPR036390">
    <property type="entry name" value="WH_DNA-bd_sf"/>
</dbReference>
<name>A0ABW5UN51_9BURK</name>
<reference evidence="2" key="1">
    <citation type="journal article" date="2019" name="Int. J. Syst. Evol. Microbiol.">
        <title>The Global Catalogue of Microorganisms (GCM) 10K type strain sequencing project: providing services to taxonomists for standard genome sequencing and annotation.</title>
        <authorList>
            <consortium name="The Broad Institute Genomics Platform"/>
            <consortium name="The Broad Institute Genome Sequencing Center for Infectious Disease"/>
            <person name="Wu L."/>
            <person name="Ma J."/>
        </authorList>
    </citation>
    <scope>NUCLEOTIDE SEQUENCE [LARGE SCALE GENOMIC DNA]</scope>
    <source>
        <strain evidence="2">TISTR 1906</strain>
    </source>
</reference>
<dbReference type="Proteomes" id="UP001597463">
    <property type="component" value="Unassembled WGS sequence"/>
</dbReference>
<dbReference type="PANTHER" id="PTHR30432">
    <property type="entry name" value="TRANSCRIPTIONAL REGULATOR MODE"/>
    <property type="match status" value="1"/>
</dbReference>
<evidence type="ECO:0000313" key="1">
    <source>
        <dbReference type="EMBL" id="MFD2755063.1"/>
    </source>
</evidence>